<proteinExistence type="predicted"/>
<name>A0A9Q0VW52_SALPP</name>
<sequence>MYRTPLSSHFYPSEESDSFPFHHLVWRMTQYCYSRPPFSIHVYNPACRYHPSTGCTSSIKISLDSGVVALSDEPFMLYEEDGQCRTSDPNKDSDVGDIDLDFVYSTFGSRKV</sequence>
<dbReference type="AlphaFoldDB" id="A0A9Q0VW52"/>
<comment type="caution">
    <text evidence="1">The sequence shown here is derived from an EMBL/GenBank/DDBJ whole genome shotgun (WGS) entry which is preliminary data.</text>
</comment>
<reference evidence="1" key="2">
    <citation type="journal article" date="2023" name="Int. J. Mol. Sci.">
        <title>De Novo Assembly and Annotation of 11 Diverse Shrub Willow (Salix) Genomes Reveals Novel Gene Organization in Sex-Linked Regions.</title>
        <authorList>
            <person name="Hyden B."/>
            <person name="Feng K."/>
            <person name="Yates T.B."/>
            <person name="Jawdy S."/>
            <person name="Cereghino C."/>
            <person name="Smart L.B."/>
            <person name="Muchero W."/>
        </authorList>
    </citation>
    <scope>NUCLEOTIDE SEQUENCE</scope>
    <source>
        <tissue evidence="1">Shoot tip</tissue>
    </source>
</reference>
<organism evidence="1 2">
    <name type="scientific">Salix purpurea</name>
    <name type="common">Purple osier willow</name>
    <dbReference type="NCBI Taxonomy" id="77065"/>
    <lineage>
        <taxon>Eukaryota</taxon>
        <taxon>Viridiplantae</taxon>
        <taxon>Streptophyta</taxon>
        <taxon>Embryophyta</taxon>
        <taxon>Tracheophyta</taxon>
        <taxon>Spermatophyta</taxon>
        <taxon>Magnoliopsida</taxon>
        <taxon>eudicotyledons</taxon>
        <taxon>Gunneridae</taxon>
        <taxon>Pentapetalae</taxon>
        <taxon>rosids</taxon>
        <taxon>fabids</taxon>
        <taxon>Malpighiales</taxon>
        <taxon>Salicaceae</taxon>
        <taxon>Saliceae</taxon>
        <taxon>Salix</taxon>
    </lineage>
</organism>
<protein>
    <submittedName>
        <fullName evidence="1">Uncharacterized protein</fullName>
    </submittedName>
</protein>
<evidence type="ECO:0000313" key="2">
    <source>
        <dbReference type="Proteomes" id="UP001151532"/>
    </source>
</evidence>
<gene>
    <name evidence="1" type="ORF">OIU79_028506</name>
</gene>
<accession>A0A9Q0VW52</accession>
<reference evidence="1" key="1">
    <citation type="submission" date="2022-11" db="EMBL/GenBank/DDBJ databases">
        <authorList>
            <person name="Hyden B.L."/>
            <person name="Feng K."/>
            <person name="Yates T."/>
            <person name="Jawdy S."/>
            <person name="Smart L.B."/>
            <person name="Muchero W."/>
        </authorList>
    </citation>
    <scope>NUCLEOTIDE SEQUENCE</scope>
    <source>
        <tissue evidence="1">Shoot tip</tissue>
    </source>
</reference>
<dbReference type="Proteomes" id="UP001151532">
    <property type="component" value="Chromosome 16"/>
</dbReference>
<evidence type="ECO:0000313" key="1">
    <source>
        <dbReference type="EMBL" id="KAJ6756106.1"/>
    </source>
</evidence>
<dbReference type="EMBL" id="JAPFFK010000007">
    <property type="protein sequence ID" value="KAJ6756106.1"/>
    <property type="molecule type" value="Genomic_DNA"/>
</dbReference>
<keyword evidence="2" id="KW-1185">Reference proteome</keyword>